<dbReference type="SUPFAM" id="SSF50494">
    <property type="entry name" value="Trypsin-like serine proteases"/>
    <property type="match status" value="1"/>
</dbReference>
<dbReference type="InterPro" id="IPR043504">
    <property type="entry name" value="Peptidase_S1_PA_chymotrypsin"/>
</dbReference>
<dbReference type="Gene3D" id="1.10.101.10">
    <property type="entry name" value="PGBD-like superfamily/PGBD"/>
    <property type="match status" value="1"/>
</dbReference>
<name>A0A1H0CH14_9HYPH</name>
<dbReference type="AlphaFoldDB" id="A0A1H0CH14"/>
<dbReference type="Gene3D" id="2.40.10.10">
    <property type="entry name" value="Trypsin-like serine proteases"/>
    <property type="match status" value="2"/>
</dbReference>
<evidence type="ECO:0000313" key="5">
    <source>
        <dbReference type="Proteomes" id="UP000198704"/>
    </source>
</evidence>
<accession>A0A1H0CH14</accession>
<feature type="chain" id="PRO_5011770527" evidence="2">
    <location>
        <begin position="20"/>
        <end position="507"/>
    </location>
</feature>
<dbReference type="EMBL" id="FNHS01000009">
    <property type="protein sequence ID" value="SDN57150.1"/>
    <property type="molecule type" value="Genomic_DNA"/>
</dbReference>
<organism evidence="4 5">
    <name type="scientific">Methylobacterium phyllostachyos</name>
    <dbReference type="NCBI Taxonomy" id="582672"/>
    <lineage>
        <taxon>Bacteria</taxon>
        <taxon>Pseudomonadati</taxon>
        <taxon>Pseudomonadota</taxon>
        <taxon>Alphaproteobacteria</taxon>
        <taxon>Hyphomicrobiales</taxon>
        <taxon>Methylobacteriaceae</taxon>
        <taxon>Methylobacterium</taxon>
    </lineage>
</organism>
<keyword evidence="5" id="KW-1185">Reference proteome</keyword>
<dbReference type="GO" id="GO:0004252">
    <property type="term" value="F:serine-type endopeptidase activity"/>
    <property type="evidence" value="ECO:0007669"/>
    <property type="project" value="InterPro"/>
</dbReference>
<feature type="region of interest" description="Disordered" evidence="1">
    <location>
        <begin position="279"/>
        <end position="298"/>
    </location>
</feature>
<dbReference type="Pfam" id="PF01471">
    <property type="entry name" value="PG_binding_1"/>
    <property type="match status" value="1"/>
</dbReference>
<feature type="domain" description="Peptidoglycan binding-like" evidence="3">
    <location>
        <begin position="43"/>
        <end position="94"/>
    </location>
</feature>
<dbReference type="InterPro" id="IPR036365">
    <property type="entry name" value="PGBD-like_sf"/>
</dbReference>
<dbReference type="InterPro" id="IPR001940">
    <property type="entry name" value="Peptidase_S1C"/>
</dbReference>
<sequence length="507" mass="53622">MRRGMVLLALALSASPAGAAPRPPAYYPAEEAFNSISDLRARVIAQTMLIGAGYQNAVPTERFTLHTFNAIREFQIANGLTPSGRFDKVTSDRLFTVARPMFNLWNFRQIGHPMRGRPIWMPQGMGLRPYPNRNGLTYRDANDRFQISYNYFPATTPELIYGGLLEKMRGNGTFIHYSVIKDGWFVISATTSDGDDEYVRYHADGDGILGFAAFWNNAKGVVNGERIAVLMSASLGSVMNGRPFVEPPGFLEEAPAVAAAPAVVPVSRPDPAVVPPAPKALAPAPSPAAPPVAQAKPEDRISTGSGFFVDGQGRFITNNHVIETCKDVVVKTPDGQIRKAGVKATDAANDMALLQVAGAEGHKSAPLRLGARLGEGIATFGYPHLDMLANTGNFTLGNVTALAGVNDDSRFYQISAPVQSGNSGGPVLDNFGNVAGVVQSKLNVLKVAIASGDFPQNINFAIKGAILASFLESNGVAVTPGAITGAKLDPADLADAAKAVSGLVACQ</sequence>
<dbReference type="STRING" id="582672.SAMN05216360_109156"/>
<gene>
    <name evidence="4" type="ORF">SAMN05216360_109156</name>
</gene>
<dbReference type="InterPro" id="IPR036366">
    <property type="entry name" value="PGBDSf"/>
</dbReference>
<feature type="signal peptide" evidence="2">
    <location>
        <begin position="1"/>
        <end position="19"/>
    </location>
</feature>
<reference evidence="5" key="1">
    <citation type="submission" date="2016-10" db="EMBL/GenBank/DDBJ databases">
        <authorList>
            <person name="Varghese N."/>
            <person name="Submissions S."/>
        </authorList>
    </citation>
    <scope>NUCLEOTIDE SEQUENCE [LARGE SCALE GENOMIC DNA]</scope>
    <source>
        <strain evidence="5">BL47</strain>
    </source>
</reference>
<protein>
    <submittedName>
        <fullName evidence="4">Putative peptidoglycan binding domain-containing protein</fullName>
    </submittedName>
</protein>
<dbReference type="OrthoDB" id="1522627at2"/>
<dbReference type="GO" id="GO:0006508">
    <property type="term" value="P:proteolysis"/>
    <property type="evidence" value="ECO:0007669"/>
    <property type="project" value="InterPro"/>
</dbReference>
<proteinExistence type="predicted"/>
<evidence type="ECO:0000313" key="4">
    <source>
        <dbReference type="EMBL" id="SDN57150.1"/>
    </source>
</evidence>
<dbReference type="RefSeq" id="WP_091717320.1">
    <property type="nucleotide sequence ID" value="NZ_FNHS01000009.1"/>
</dbReference>
<evidence type="ECO:0000256" key="1">
    <source>
        <dbReference type="SAM" id="MobiDB-lite"/>
    </source>
</evidence>
<keyword evidence="2" id="KW-0732">Signal</keyword>
<dbReference type="InterPro" id="IPR009003">
    <property type="entry name" value="Peptidase_S1_PA"/>
</dbReference>
<dbReference type="SUPFAM" id="SSF47090">
    <property type="entry name" value="PGBD-like"/>
    <property type="match status" value="1"/>
</dbReference>
<feature type="compositionally biased region" description="Pro residues" evidence="1">
    <location>
        <begin position="279"/>
        <end position="290"/>
    </location>
</feature>
<dbReference type="Proteomes" id="UP000198704">
    <property type="component" value="Unassembled WGS sequence"/>
</dbReference>
<dbReference type="PANTHER" id="PTHR43019:SF23">
    <property type="entry name" value="PROTEASE DO-LIKE 5, CHLOROPLASTIC"/>
    <property type="match status" value="1"/>
</dbReference>
<evidence type="ECO:0000256" key="2">
    <source>
        <dbReference type="SAM" id="SignalP"/>
    </source>
</evidence>
<dbReference type="Pfam" id="PF13365">
    <property type="entry name" value="Trypsin_2"/>
    <property type="match status" value="1"/>
</dbReference>
<evidence type="ECO:0000259" key="3">
    <source>
        <dbReference type="Pfam" id="PF01471"/>
    </source>
</evidence>
<dbReference type="InterPro" id="IPR002477">
    <property type="entry name" value="Peptidoglycan-bd-like"/>
</dbReference>
<dbReference type="PANTHER" id="PTHR43019">
    <property type="entry name" value="SERINE ENDOPROTEASE DEGS"/>
    <property type="match status" value="1"/>
</dbReference>
<dbReference type="PRINTS" id="PR00834">
    <property type="entry name" value="PROTEASES2C"/>
</dbReference>